<evidence type="ECO:0008006" key="3">
    <source>
        <dbReference type="Google" id="ProtNLM"/>
    </source>
</evidence>
<sequence length="327" mass="34795">MAQPATSISGDLTSVEGLLREELARGDRSLRGVAPVLAHMLASPGNAMVTDAIVARVRGMLEHLARQLLAAERAERMGDAARGSADPPEDVDALAAWLASDHVVLGHSYVLAMESHLAERLERRASVDPVLSPLLQELIASEKPATAELAMATLAAQSRFIQSQRRMDMPLAELPAELFLSVIECWQNAASESNGEDVPRGAVDRLKRSYDEGASRGGLLARLVSAMGNGAVAALELEHAGLALFATALASRTRQPRDNAVIACHESQAARLALAFRAAGMDAAAIERQFLVLEPGISVPEVIGKLAPDRAQAILAQSEARVMDIER</sequence>
<dbReference type="RefSeq" id="WP_034904639.1">
    <property type="nucleotide sequence ID" value="NZ_CP017057.1"/>
</dbReference>
<dbReference type="AlphaFoldDB" id="A0A074MC74"/>
<evidence type="ECO:0000313" key="2">
    <source>
        <dbReference type="Proteomes" id="UP000027866"/>
    </source>
</evidence>
<name>A0A074MC74_9SPHN</name>
<dbReference type="KEGG" id="elq:Ga0102493_112436"/>
<dbReference type="OrthoDB" id="7390251at2"/>
<proteinExistence type="predicted"/>
<gene>
    <name evidence="1" type="ORF">EH32_14190</name>
</gene>
<comment type="caution">
    <text evidence="1">The sequence shown here is derived from an EMBL/GenBank/DDBJ whole genome shotgun (WGS) entry which is preliminary data.</text>
</comment>
<evidence type="ECO:0000313" key="1">
    <source>
        <dbReference type="EMBL" id="KEO92406.1"/>
    </source>
</evidence>
<dbReference type="PATRIC" id="fig|39960.10.peg.1532"/>
<dbReference type="EMBL" id="JMIX01000009">
    <property type="protein sequence ID" value="KEO92406.1"/>
    <property type="molecule type" value="Genomic_DNA"/>
</dbReference>
<dbReference type="Proteomes" id="UP000027866">
    <property type="component" value="Unassembled WGS sequence"/>
</dbReference>
<organism evidence="1 2">
    <name type="scientific">Erythrobacter litoralis</name>
    <dbReference type="NCBI Taxonomy" id="39960"/>
    <lineage>
        <taxon>Bacteria</taxon>
        <taxon>Pseudomonadati</taxon>
        <taxon>Pseudomonadota</taxon>
        <taxon>Alphaproteobacteria</taxon>
        <taxon>Sphingomonadales</taxon>
        <taxon>Erythrobacteraceae</taxon>
        <taxon>Erythrobacter/Porphyrobacter group</taxon>
        <taxon>Erythrobacter</taxon>
    </lineage>
</organism>
<keyword evidence="2" id="KW-1185">Reference proteome</keyword>
<accession>A0A074MC74</accession>
<protein>
    <recommendedName>
        <fullName evidence="3">DUF2336 domain-containing protein</fullName>
    </recommendedName>
</protein>
<reference evidence="1 2" key="1">
    <citation type="submission" date="2014-04" db="EMBL/GenBank/DDBJ databases">
        <title>A comprehensive comparison of genomes of Erythrobacter spp. Strains.</title>
        <authorList>
            <person name="Zheng Q."/>
        </authorList>
    </citation>
    <scope>NUCLEOTIDE SEQUENCE [LARGE SCALE GENOMIC DNA]</scope>
    <source>
        <strain evidence="1 2">DSM 8509</strain>
    </source>
</reference>